<organism evidence="5 6">
    <name type="scientific">Paucidesulfovibrio gracilis DSM 16080</name>
    <dbReference type="NCBI Taxonomy" id="1121449"/>
    <lineage>
        <taxon>Bacteria</taxon>
        <taxon>Pseudomonadati</taxon>
        <taxon>Thermodesulfobacteriota</taxon>
        <taxon>Desulfovibrionia</taxon>
        <taxon>Desulfovibrionales</taxon>
        <taxon>Desulfovibrionaceae</taxon>
        <taxon>Paucidesulfovibrio</taxon>
    </lineage>
</organism>
<proteinExistence type="predicted"/>
<dbReference type="Proteomes" id="UP000190027">
    <property type="component" value="Unassembled WGS sequence"/>
</dbReference>
<keyword evidence="2" id="KW-0547">Nucleotide-binding</keyword>
<dbReference type="EMBL" id="FUYC01000032">
    <property type="protein sequence ID" value="SKA97229.1"/>
    <property type="molecule type" value="Genomic_DNA"/>
</dbReference>
<dbReference type="SMART" id="SM00382">
    <property type="entry name" value="AAA"/>
    <property type="match status" value="1"/>
</dbReference>
<dbReference type="STRING" id="1121449.SAMN02745704_02835"/>
<keyword evidence="6" id="KW-1185">Reference proteome</keyword>
<dbReference type="AlphaFoldDB" id="A0A1T4Y623"/>
<dbReference type="PROSITE" id="PS50893">
    <property type="entry name" value="ABC_TRANSPORTER_2"/>
    <property type="match status" value="1"/>
</dbReference>
<dbReference type="GO" id="GO:0005524">
    <property type="term" value="F:ATP binding"/>
    <property type="evidence" value="ECO:0007669"/>
    <property type="project" value="UniProtKB-KW"/>
</dbReference>
<evidence type="ECO:0000256" key="3">
    <source>
        <dbReference type="ARBA" id="ARBA00022840"/>
    </source>
</evidence>
<evidence type="ECO:0000259" key="4">
    <source>
        <dbReference type="PROSITE" id="PS50893"/>
    </source>
</evidence>
<evidence type="ECO:0000256" key="2">
    <source>
        <dbReference type="ARBA" id="ARBA00022741"/>
    </source>
</evidence>
<sequence>MSGHKHDIRLTGLSVGYGGKAVVSDVNVTLPGGKITVILGGSGCGKSTLLKHILRLHDPIAGAIHIGRHNIMELSRKQWACLKLRLGLLFQDGALLGSLTLGDNVALPLREHTRLKPRQAQEIAVAKLGLVGLENFAHLYPNQLSGGMRKRAGLARAMVMDPAILFCDEPTSGLDPINSAELDQLLLELKQRFDMTLVVVSHDLASMRTIADHVVVLGEGRVLFDGSLEELEATRDTYLRRFLDRLAEERDTPRLGTAQLDPSVMKMDCSRLLGGEAR</sequence>
<dbReference type="PROSITE" id="PS00211">
    <property type="entry name" value="ABC_TRANSPORTER_1"/>
    <property type="match status" value="1"/>
</dbReference>
<keyword evidence="3 5" id="KW-0067">ATP-binding</keyword>
<dbReference type="SUPFAM" id="SSF52540">
    <property type="entry name" value="P-loop containing nucleoside triphosphate hydrolases"/>
    <property type="match status" value="1"/>
</dbReference>
<dbReference type="RefSeq" id="WP_078718375.1">
    <property type="nucleotide sequence ID" value="NZ_FUYC01000032.1"/>
</dbReference>
<evidence type="ECO:0000313" key="6">
    <source>
        <dbReference type="Proteomes" id="UP000190027"/>
    </source>
</evidence>
<dbReference type="Pfam" id="PF00005">
    <property type="entry name" value="ABC_tran"/>
    <property type="match status" value="1"/>
</dbReference>
<evidence type="ECO:0000256" key="1">
    <source>
        <dbReference type="ARBA" id="ARBA00022448"/>
    </source>
</evidence>
<reference evidence="5 6" key="1">
    <citation type="submission" date="2017-02" db="EMBL/GenBank/DDBJ databases">
        <authorList>
            <person name="Peterson S.W."/>
        </authorList>
    </citation>
    <scope>NUCLEOTIDE SEQUENCE [LARGE SCALE GENOMIC DNA]</scope>
    <source>
        <strain evidence="5 6">DSM 16080</strain>
    </source>
</reference>
<name>A0A1T4Y623_9BACT</name>
<dbReference type="OrthoDB" id="9809450at2"/>
<dbReference type="InterPro" id="IPR017871">
    <property type="entry name" value="ABC_transporter-like_CS"/>
</dbReference>
<protein>
    <submittedName>
        <fullName evidence="5">Phospholipid/cholesterol/gamma-HCH transport system ATP-binding protein</fullName>
    </submittedName>
</protein>
<accession>A0A1T4Y623</accession>
<dbReference type="PANTHER" id="PTHR43023:SF6">
    <property type="entry name" value="INTERMEMBRANE PHOSPHOLIPID TRANSPORT SYSTEM ATP-BINDING PROTEIN MLAF"/>
    <property type="match status" value="1"/>
</dbReference>
<dbReference type="Gene3D" id="3.40.50.300">
    <property type="entry name" value="P-loop containing nucleotide triphosphate hydrolases"/>
    <property type="match status" value="1"/>
</dbReference>
<dbReference type="InterPro" id="IPR027417">
    <property type="entry name" value="P-loop_NTPase"/>
</dbReference>
<dbReference type="PANTHER" id="PTHR43023">
    <property type="entry name" value="PROTEIN TRIGALACTOSYLDIACYLGLYCEROL 3, CHLOROPLASTIC"/>
    <property type="match status" value="1"/>
</dbReference>
<dbReference type="InterPro" id="IPR003439">
    <property type="entry name" value="ABC_transporter-like_ATP-bd"/>
</dbReference>
<evidence type="ECO:0000313" key="5">
    <source>
        <dbReference type="EMBL" id="SKA97229.1"/>
    </source>
</evidence>
<dbReference type="InterPro" id="IPR003593">
    <property type="entry name" value="AAA+_ATPase"/>
</dbReference>
<feature type="domain" description="ABC transporter" evidence="4">
    <location>
        <begin position="8"/>
        <end position="244"/>
    </location>
</feature>
<gene>
    <name evidence="5" type="ORF">SAMN02745704_02835</name>
</gene>
<keyword evidence="1" id="KW-0813">Transport</keyword>
<dbReference type="GO" id="GO:0016887">
    <property type="term" value="F:ATP hydrolysis activity"/>
    <property type="evidence" value="ECO:0007669"/>
    <property type="project" value="InterPro"/>
</dbReference>